<comment type="caution">
    <text evidence="2">The sequence shown here is derived from an EMBL/GenBank/DDBJ whole genome shotgun (WGS) entry which is preliminary data.</text>
</comment>
<dbReference type="EMBL" id="WJMZ01000005">
    <property type="protein sequence ID" value="MRG84036.1"/>
    <property type="molecule type" value="Genomic_DNA"/>
</dbReference>
<name>A0AB36AE65_LIMRT</name>
<feature type="transmembrane region" description="Helical" evidence="1">
    <location>
        <begin position="6"/>
        <end position="28"/>
    </location>
</feature>
<proteinExistence type="predicted"/>
<dbReference type="RefSeq" id="WP_035155936.1">
    <property type="nucleotide sequence ID" value="NZ_CP015408.2"/>
</dbReference>
<keyword evidence="1" id="KW-1133">Transmembrane helix</keyword>
<dbReference type="AlphaFoldDB" id="A0AB36AE65"/>
<dbReference type="Proteomes" id="UP000441557">
    <property type="component" value="Unassembled WGS sequence"/>
</dbReference>
<sequence>MTGEEMAQLLVSIFAPIISAVVTIMVVVPASYHAAIHKESNWRARLMELCSIEVITDKKILELRALANPYRKPNRDLDLDNIIIKFCDNYYNHITAENSKKVARQFRMIARTLLKHDWNYSKHIILRWKIKKKNKDLVTKLKQYLESDEYTL</sequence>
<organism evidence="2 3">
    <name type="scientific">Limosilactobacillus reuteri</name>
    <name type="common">Lactobacillus reuteri</name>
    <dbReference type="NCBI Taxonomy" id="1598"/>
    <lineage>
        <taxon>Bacteria</taxon>
        <taxon>Bacillati</taxon>
        <taxon>Bacillota</taxon>
        <taxon>Bacilli</taxon>
        <taxon>Lactobacillales</taxon>
        <taxon>Lactobacillaceae</taxon>
        <taxon>Limosilactobacillus</taxon>
    </lineage>
</organism>
<reference evidence="2 3" key="1">
    <citation type="submission" date="2019-11" db="EMBL/GenBank/DDBJ databases">
        <title>Draft genome sequence of 12 host-associated Lactobacillus reuteri rodent strains.</title>
        <authorList>
            <person name="Zhang S."/>
            <person name="Ozcam M."/>
            <person name="Van Pijkeren J.P."/>
        </authorList>
    </citation>
    <scope>NUCLEOTIDE SEQUENCE [LARGE SCALE GENOMIC DNA]</scope>
    <source>
        <strain evidence="2 3">L1604-1</strain>
    </source>
</reference>
<evidence type="ECO:0000313" key="2">
    <source>
        <dbReference type="EMBL" id="MRG84036.1"/>
    </source>
</evidence>
<evidence type="ECO:0000313" key="3">
    <source>
        <dbReference type="Proteomes" id="UP000441557"/>
    </source>
</evidence>
<accession>A0AB36AE65</accession>
<keyword evidence="1" id="KW-0472">Membrane</keyword>
<gene>
    <name evidence="2" type="ORF">GIX80_06455</name>
</gene>
<protein>
    <submittedName>
        <fullName evidence="2">Uncharacterized protein</fullName>
    </submittedName>
</protein>
<evidence type="ECO:0000256" key="1">
    <source>
        <dbReference type="SAM" id="Phobius"/>
    </source>
</evidence>
<keyword evidence="1" id="KW-0812">Transmembrane</keyword>